<dbReference type="PANTHER" id="PTHR46411">
    <property type="entry name" value="FAMILY ATPASE, PUTATIVE-RELATED"/>
    <property type="match status" value="1"/>
</dbReference>
<proteinExistence type="predicted"/>
<dbReference type="InterPro" id="IPR003959">
    <property type="entry name" value="ATPase_AAA_core"/>
</dbReference>
<dbReference type="GO" id="GO:0016887">
    <property type="term" value="F:ATP hydrolysis activity"/>
    <property type="evidence" value="ECO:0007669"/>
    <property type="project" value="InterPro"/>
</dbReference>
<dbReference type="SMART" id="SM00382">
    <property type="entry name" value="AAA"/>
    <property type="match status" value="1"/>
</dbReference>
<dbReference type="Pfam" id="PF00004">
    <property type="entry name" value="AAA"/>
    <property type="match status" value="1"/>
</dbReference>
<dbReference type="InterPro" id="IPR027417">
    <property type="entry name" value="P-loop_NTPase"/>
</dbReference>
<dbReference type="Gene3D" id="3.40.50.300">
    <property type="entry name" value="P-loop containing nucleotide triphosphate hydrolases"/>
    <property type="match status" value="1"/>
</dbReference>
<evidence type="ECO:0000313" key="2">
    <source>
        <dbReference type="EMBL" id="KZZ95306.1"/>
    </source>
</evidence>
<dbReference type="AlphaFoldDB" id="A0A168BHA2"/>
<comment type="caution">
    <text evidence="2">The sequence shown here is derived from an EMBL/GenBank/DDBJ whole genome shotgun (WGS) entry which is preliminary data.</text>
</comment>
<dbReference type="InterPro" id="IPR003593">
    <property type="entry name" value="AAA+_ATPase"/>
</dbReference>
<protein>
    <submittedName>
        <fullName evidence="2">ATPase, AAA-type, core</fullName>
    </submittedName>
</protein>
<dbReference type="STRING" id="1081109.A0A168BHA2"/>
<dbReference type="GO" id="GO:0005524">
    <property type="term" value="F:ATP binding"/>
    <property type="evidence" value="ECO:0007669"/>
    <property type="project" value="InterPro"/>
</dbReference>
<name>A0A168BHA2_9HYPO</name>
<dbReference type="PANTHER" id="PTHR46411:SF3">
    <property type="entry name" value="AAA+ ATPASE DOMAIN-CONTAINING PROTEIN"/>
    <property type="match status" value="1"/>
</dbReference>
<feature type="domain" description="AAA+ ATPase" evidence="1">
    <location>
        <begin position="360"/>
        <end position="485"/>
    </location>
</feature>
<dbReference type="InterPro" id="IPR054289">
    <property type="entry name" value="DUF7025"/>
</dbReference>
<reference evidence="2 3" key="1">
    <citation type="journal article" date="2016" name="Genome Biol. Evol.">
        <title>Divergent and convergent evolution of fungal pathogenicity.</title>
        <authorList>
            <person name="Shang Y."/>
            <person name="Xiao G."/>
            <person name="Zheng P."/>
            <person name="Cen K."/>
            <person name="Zhan S."/>
            <person name="Wang C."/>
        </authorList>
    </citation>
    <scope>NUCLEOTIDE SEQUENCE [LARGE SCALE GENOMIC DNA]</scope>
    <source>
        <strain evidence="2 3">RCEF 2490</strain>
    </source>
</reference>
<accession>A0A168BHA2</accession>
<dbReference type="EMBL" id="AZGY01000009">
    <property type="protein sequence ID" value="KZZ95306.1"/>
    <property type="molecule type" value="Genomic_DNA"/>
</dbReference>
<gene>
    <name evidence="2" type="ORF">AAL_04537</name>
</gene>
<evidence type="ECO:0000259" key="1">
    <source>
        <dbReference type="SMART" id="SM00382"/>
    </source>
</evidence>
<dbReference type="OrthoDB" id="10042665at2759"/>
<dbReference type="Pfam" id="PF22942">
    <property type="entry name" value="DUF7025"/>
    <property type="match status" value="1"/>
</dbReference>
<keyword evidence="3" id="KW-1185">Reference proteome</keyword>
<sequence>MVEARKPATTPAQASNCVVKCVQKIDIDGHATYSYHIYGERIRKVLRELLRDYFAPAFHEGEPLDRDDLKLIYHVQGALVLKLVEAKTLPAEDADPEFAFQLEAVLEILEEVFAEEIVELKNIPYGEVSYNLLWTVFPPRTLIVSHDEFDQEVVLRVKSTRYTKTLAGDPVFEIRVDYIDMDGSHMGYVKEEKVQIEVFKSFRPVVELEHYPFQHYADKRAEFIARADKLMRLYGRHVQEYHGHALDEYDRKYNSQGRVVIDQATYQKLEPNSYAGPKISDRLEELTDEEKLTVNPVLIGFCLHSKTWGRFAISCLSDVEWDDTIIDSLVLPADQKQFIRVLVESHANSSFDDVVRDKGKGLVGLLAGPPGVGKTLTAEAIAEIAHRPLYTISSGELGASAETVQKGLRKILELGEAWNAVVLLDEADVFLVHRNRTDLLRNSITSIFLRELEYYRGILILTSNRHQDFDPAFGGRIHFFLEYPDLDVRARRAIWTTFLDTSCPAGQLDQTLTSDELDKLAELSLNGRQIKHVMKITHAVAAWNKAPITYQAVLTALKFLQPVVSNTLPCGLGDDGPYLVETGDR</sequence>
<dbReference type="Proteomes" id="UP000078544">
    <property type="component" value="Unassembled WGS sequence"/>
</dbReference>
<dbReference type="SUPFAM" id="SSF52540">
    <property type="entry name" value="P-loop containing nucleoside triphosphate hydrolases"/>
    <property type="match status" value="1"/>
</dbReference>
<dbReference type="CDD" id="cd19481">
    <property type="entry name" value="RecA-like_protease"/>
    <property type="match status" value="1"/>
</dbReference>
<organism evidence="2 3">
    <name type="scientific">Moelleriella libera RCEF 2490</name>
    <dbReference type="NCBI Taxonomy" id="1081109"/>
    <lineage>
        <taxon>Eukaryota</taxon>
        <taxon>Fungi</taxon>
        <taxon>Dikarya</taxon>
        <taxon>Ascomycota</taxon>
        <taxon>Pezizomycotina</taxon>
        <taxon>Sordariomycetes</taxon>
        <taxon>Hypocreomycetidae</taxon>
        <taxon>Hypocreales</taxon>
        <taxon>Clavicipitaceae</taxon>
        <taxon>Moelleriella</taxon>
    </lineage>
</organism>
<evidence type="ECO:0000313" key="3">
    <source>
        <dbReference type="Proteomes" id="UP000078544"/>
    </source>
</evidence>